<keyword evidence="2" id="KW-1185">Reference proteome</keyword>
<gene>
    <name evidence="1" type="ORF">Bca52824_002389</name>
</gene>
<evidence type="ECO:0000313" key="2">
    <source>
        <dbReference type="Proteomes" id="UP000886595"/>
    </source>
</evidence>
<name>A0A8X8BAI2_BRACI</name>
<dbReference type="Proteomes" id="UP000886595">
    <property type="component" value="Unassembled WGS sequence"/>
</dbReference>
<proteinExistence type="predicted"/>
<accession>A0A8X8BAI2</accession>
<dbReference type="EMBL" id="JAAMPC010000001">
    <property type="protein sequence ID" value="KAG2331209.1"/>
    <property type="molecule type" value="Genomic_DNA"/>
</dbReference>
<protein>
    <submittedName>
        <fullName evidence="1">Uncharacterized protein</fullName>
    </submittedName>
</protein>
<sequence length="58" mass="6936">MNNQLESILIWKKIPTNLQHLDLVTKKGAIGRKESNKRVLKNNFNLYHFMHSLLYKKK</sequence>
<organism evidence="1 2">
    <name type="scientific">Brassica carinata</name>
    <name type="common">Ethiopian mustard</name>
    <name type="synonym">Abyssinian cabbage</name>
    <dbReference type="NCBI Taxonomy" id="52824"/>
    <lineage>
        <taxon>Eukaryota</taxon>
        <taxon>Viridiplantae</taxon>
        <taxon>Streptophyta</taxon>
        <taxon>Embryophyta</taxon>
        <taxon>Tracheophyta</taxon>
        <taxon>Spermatophyta</taxon>
        <taxon>Magnoliopsida</taxon>
        <taxon>eudicotyledons</taxon>
        <taxon>Gunneridae</taxon>
        <taxon>Pentapetalae</taxon>
        <taxon>rosids</taxon>
        <taxon>malvids</taxon>
        <taxon>Brassicales</taxon>
        <taxon>Brassicaceae</taxon>
        <taxon>Brassiceae</taxon>
        <taxon>Brassica</taxon>
    </lineage>
</organism>
<comment type="caution">
    <text evidence="1">The sequence shown here is derived from an EMBL/GenBank/DDBJ whole genome shotgun (WGS) entry which is preliminary data.</text>
</comment>
<dbReference type="AlphaFoldDB" id="A0A8X8BAI2"/>
<reference evidence="1 2" key="1">
    <citation type="submission" date="2020-02" db="EMBL/GenBank/DDBJ databases">
        <authorList>
            <person name="Ma Q."/>
            <person name="Huang Y."/>
            <person name="Song X."/>
            <person name="Pei D."/>
        </authorList>
    </citation>
    <scope>NUCLEOTIDE SEQUENCE [LARGE SCALE GENOMIC DNA]</scope>
    <source>
        <strain evidence="1">Sxm20200214</strain>
        <tissue evidence="1">Leaf</tissue>
    </source>
</reference>
<evidence type="ECO:0000313" key="1">
    <source>
        <dbReference type="EMBL" id="KAG2331209.1"/>
    </source>
</evidence>